<evidence type="ECO:0008006" key="3">
    <source>
        <dbReference type="Google" id="ProtNLM"/>
    </source>
</evidence>
<dbReference type="GO" id="GO:0003676">
    <property type="term" value="F:nucleic acid binding"/>
    <property type="evidence" value="ECO:0007669"/>
    <property type="project" value="InterPro"/>
</dbReference>
<sequence length="94" mass="10369">MAGMWFQHDGAPAHFSVDVRSALVTAYIGLWIGRGGPVNWPAHSPDLSYLEFFFWGRMKSLVYTSPVDSDEALVARIVVVAGEIREMPGVFANV</sequence>
<evidence type="ECO:0000313" key="1">
    <source>
        <dbReference type="EMBL" id="GFY06049.1"/>
    </source>
</evidence>
<dbReference type="Gene3D" id="3.30.420.10">
    <property type="entry name" value="Ribonuclease H-like superfamily/Ribonuclease H"/>
    <property type="match status" value="1"/>
</dbReference>
<dbReference type="EMBL" id="BMAU01021256">
    <property type="protein sequence ID" value="GFY06049.1"/>
    <property type="molecule type" value="Genomic_DNA"/>
</dbReference>
<protein>
    <recommendedName>
        <fullName evidence="3">Transposase</fullName>
    </recommendedName>
</protein>
<dbReference type="AlphaFoldDB" id="A0A8X6VB38"/>
<accession>A0A8X6VB38</accession>
<dbReference type="PANTHER" id="PTHR47326">
    <property type="entry name" value="TRANSPOSABLE ELEMENT TC3 TRANSPOSASE-LIKE PROTEIN"/>
    <property type="match status" value="1"/>
</dbReference>
<evidence type="ECO:0000313" key="2">
    <source>
        <dbReference type="Proteomes" id="UP000887159"/>
    </source>
</evidence>
<keyword evidence="2" id="KW-1185">Reference proteome</keyword>
<dbReference type="PANTHER" id="PTHR47326:SF1">
    <property type="entry name" value="HTH PSQ-TYPE DOMAIN-CONTAINING PROTEIN"/>
    <property type="match status" value="1"/>
</dbReference>
<comment type="caution">
    <text evidence="1">The sequence shown here is derived from an EMBL/GenBank/DDBJ whole genome shotgun (WGS) entry which is preliminary data.</text>
</comment>
<gene>
    <name evidence="1" type="primary">NCL1_30891</name>
    <name evidence="1" type="ORF">TNCV_3863531</name>
</gene>
<reference evidence="1" key="1">
    <citation type="submission" date="2020-08" db="EMBL/GenBank/DDBJ databases">
        <title>Multicomponent nature underlies the extraordinary mechanical properties of spider dragline silk.</title>
        <authorList>
            <person name="Kono N."/>
            <person name="Nakamura H."/>
            <person name="Mori M."/>
            <person name="Yoshida Y."/>
            <person name="Ohtoshi R."/>
            <person name="Malay A.D."/>
            <person name="Moran D.A.P."/>
            <person name="Tomita M."/>
            <person name="Numata K."/>
            <person name="Arakawa K."/>
        </authorList>
    </citation>
    <scope>NUCLEOTIDE SEQUENCE</scope>
</reference>
<name>A0A8X6VB38_TRICX</name>
<dbReference type="Proteomes" id="UP000887159">
    <property type="component" value="Unassembled WGS sequence"/>
</dbReference>
<proteinExistence type="predicted"/>
<dbReference type="InterPro" id="IPR036397">
    <property type="entry name" value="RNaseH_sf"/>
</dbReference>
<organism evidence="1 2">
    <name type="scientific">Trichonephila clavipes</name>
    <name type="common">Golden silk orbweaver</name>
    <name type="synonym">Nephila clavipes</name>
    <dbReference type="NCBI Taxonomy" id="2585209"/>
    <lineage>
        <taxon>Eukaryota</taxon>
        <taxon>Metazoa</taxon>
        <taxon>Ecdysozoa</taxon>
        <taxon>Arthropoda</taxon>
        <taxon>Chelicerata</taxon>
        <taxon>Arachnida</taxon>
        <taxon>Araneae</taxon>
        <taxon>Araneomorphae</taxon>
        <taxon>Entelegynae</taxon>
        <taxon>Araneoidea</taxon>
        <taxon>Nephilidae</taxon>
        <taxon>Trichonephila</taxon>
    </lineage>
</organism>